<accession>A0ACC2SB71</accession>
<organism evidence="1 2">
    <name type="scientific">Entomophthora muscae</name>
    <dbReference type="NCBI Taxonomy" id="34485"/>
    <lineage>
        <taxon>Eukaryota</taxon>
        <taxon>Fungi</taxon>
        <taxon>Fungi incertae sedis</taxon>
        <taxon>Zoopagomycota</taxon>
        <taxon>Entomophthoromycotina</taxon>
        <taxon>Entomophthoromycetes</taxon>
        <taxon>Entomophthorales</taxon>
        <taxon>Entomophthoraceae</taxon>
        <taxon>Entomophthora</taxon>
    </lineage>
</organism>
<evidence type="ECO:0000313" key="2">
    <source>
        <dbReference type="Proteomes" id="UP001165960"/>
    </source>
</evidence>
<sequence length="462" mass="50779">MSGGLNSNAKLSDKLKVLIDAERQNTDSDISIVKMVVEEDGGLDLDSFVKGDVPTSVATFKENLDAKNPAFYILQQGPGRWCFISFIPDGSVKVRQRMLYASSRQIIKEYFGAKYLISDHHFTSLSDLRSSSDSLAKALGASTAPSKGNVSATSNRLNSLKLAGEERRALLSKVELAREDAHDMENIAREEMTKALLNKSSSGSKSSSPMGSLNSGGYHQVALPLMEDAQAAISSFESSKFFAVNPKKDGIELIKTVPVDELPYWNQDSKLPFSTTQEPRFYITLLGDEPEKASSPLWNTTPVQEIKDDEASDERETKSLSGNESQPEYILLYSCPPLSPPRLRMVYSTAIGSLITQIQQSGLSLDFKVELFDDIPSNQRKFQYLYSRIKSSSGGGVQRLGAAPALNKLIQESHERCLQESIEERNLQGIRPKNSLLYPSAPHPVFGLPLPALASQTSDSQN</sequence>
<protein>
    <submittedName>
        <fullName evidence="1">Twinfilin-1</fullName>
    </submittedName>
</protein>
<keyword evidence="2" id="KW-1185">Reference proteome</keyword>
<dbReference type="Proteomes" id="UP001165960">
    <property type="component" value="Unassembled WGS sequence"/>
</dbReference>
<proteinExistence type="predicted"/>
<reference evidence="1" key="1">
    <citation type="submission" date="2022-04" db="EMBL/GenBank/DDBJ databases">
        <title>Genome of the entomopathogenic fungus Entomophthora muscae.</title>
        <authorList>
            <person name="Elya C."/>
            <person name="Lovett B.R."/>
            <person name="Lee E."/>
            <person name="Macias A.M."/>
            <person name="Hajek A.E."/>
            <person name="De Bivort B.L."/>
            <person name="Kasson M.T."/>
            <person name="De Fine Licht H.H."/>
            <person name="Stajich J.E."/>
        </authorList>
    </citation>
    <scope>NUCLEOTIDE SEQUENCE</scope>
    <source>
        <strain evidence="1">Berkeley</strain>
    </source>
</reference>
<name>A0ACC2SB71_9FUNG</name>
<gene>
    <name evidence="1" type="primary">TWF1_7</name>
    <name evidence="1" type="ORF">DSO57_1039432</name>
</gene>
<comment type="caution">
    <text evidence="1">The sequence shown here is derived from an EMBL/GenBank/DDBJ whole genome shotgun (WGS) entry which is preliminary data.</text>
</comment>
<evidence type="ECO:0000313" key="1">
    <source>
        <dbReference type="EMBL" id="KAJ9059641.1"/>
    </source>
</evidence>
<dbReference type="EMBL" id="QTSX02005630">
    <property type="protein sequence ID" value="KAJ9059641.1"/>
    <property type="molecule type" value="Genomic_DNA"/>
</dbReference>